<dbReference type="EMBL" id="HACM01010283">
    <property type="protein sequence ID" value="CRZ10725.1"/>
    <property type="molecule type" value="Transcribed_RNA"/>
</dbReference>
<evidence type="ECO:0000313" key="4">
    <source>
        <dbReference type="EMBL" id="CRZ10725.1"/>
    </source>
</evidence>
<dbReference type="InterPro" id="IPR011990">
    <property type="entry name" value="TPR-like_helical_dom_sf"/>
</dbReference>
<dbReference type="PANTHER" id="PTHR11102">
    <property type="entry name" value="SEL-1-LIKE PROTEIN"/>
    <property type="match status" value="1"/>
</dbReference>
<dbReference type="SMART" id="SM00671">
    <property type="entry name" value="SEL1"/>
    <property type="match status" value="11"/>
</dbReference>
<dbReference type="InterPro" id="IPR050767">
    <property type="entry name" value="Sel1_AlgK"/>
</dbReference>
<protein>
    <submittedName>
        <fullName evidence="4">Uncharacterized protein</fullName>
    </submittedName>
</protein>
<keyword evidence="2" id="KW-0812">Transmembrane</keyword>
<proteinExistence type="inferred from homology"/>
<dbReference type="Gene3D" id="1.25.40.10">
    <property type="entry name" value="Tetratricopeptide repeat domain"/>
    <property type="match status" value="2"/>
</dbReference>
<dbReference type="SUPFAM" id="SSF81901">
    <property type="entry name" value="HCP-like"/>
    <property type="match status" value="2"/>
</dbReference>
<keyword evidence="3" id="KW-0732">Signal</keyword>
<dbReference type="PANTHER" id="PTHR11102:SF147">
    <property type="entry name" value="SEL1L ADAPTOR SUBUNIT OF ERAD E3 UBIQUITIN LIGASE"/>
    <property type="match status" value="1"/>
</dbReference>
<dbReference type="Pfam" id="PF08238">
    <property type="entry name" value="Sel1"/>
    <property type="match status" value="10"/>
</dbReference>
<evidence type="ECO:0000256" key="1">
    <source>
        <dbReference type="ARBA" id="ARBA00038101"/>
    </source>
</evidence>
<keyword evidence="2" id="KW-0472">Membrane</keyword>
<comment type="similarity">
    <text evidence="1">Belongs to the sel-1 family.</text>
</comment>
<feature type="transmembrane region" description="Helical" evidence="2">
    <location>
        <begin position="592"/>
        <end position="615"/>
    </location>
</feature>
<evidence type="ECO:0000256" key="2">
    <source>
        <dbReference type="SAM" id="Phobius"/>
    </source>
</evidence>
<feature type="signal peptide" evidence="3">
    <location>
        <begin position="1"/>
        <end position="25"/>
    </location>
</feature>
<organism evidence="4">
    <name type="scientific">Spongospora subterranea</name>
    <dbReference type="NCBI Taxonomy" id="70186"/>
    <lineage>
        <taxon>Eukaryota</taxon>
        <taxon>Sar</taxon>
        <taxon>Rhizaria</taxon>
        <taxon>Endomyxa</taxon>
        <taxon>Phytomyxea</taxon>
        <taxon>Plasmodiophorida</taxon>
        <taxon>Plasmodiophoridae</taxon>
        <taxon>Spongospora</taxon>
    </lineage>
</organism>
<sequence>MVDITWGFILLILLVGPALLSPASGREFSMANFEAPLGTPDASQEVIERANLLRKEGDYQSAVSLLKSAHDSGVTTRAAGVIADMYLTGEIRSSSVPGADYKSAIEFLEKGAASGDASCHKSLGFLYSTGFGFNGTADMPKSLLHYFMGAQSGECKECSMTIGYRYLNGYGVPKNCDGAVKYYMPVSEAVVDSMDTTPSFERVKLTDDTARHKPTEESKDVIHYFEHAADGGDVNAQVVLGQLHQRGLRGIPQDHGRAAHYFRRAADQGDANAMAHLGAMHANGQGMEQNNKTALSLFRKSSALGSAAGYTGLAFMYAHGQGVPQNMQLAVKYYKEAADLGSADAQYALGMLYYTGAHVDKSYVTALHYFTMAGHQGHTPSLYNLAQMQLLGLGTLKSCSLGVRLHKVVAERGAWAAERHTQGHSQFLAGNYEAALWHYGQCAMAGDEICQTNVAWMLGEALGYYGDDHEEMAIKFWRMAADQGSAYAQRILGDMSYYGVVSGGAPEATRRYQQAAEKSDAQALFNLGYMHEWGPDQDLHLAKRSYDSAKQADPSAFVPVQIALLILHIHMWWLGITSTPVASTSQPTRSPFSYVVVENVILCGLCCGLAVVVYIRRDHILRT</sequence>
<reference evidence="4" key="1">
    <citation type="submission" date="2015-04" db="EMBL/GenBank/DDBJ databases">
        <title>The genome sequence of the plant pathogenic Rhizarian Plasmodiophora brassicae reveals insights in its biotrophic life cycle and the origin of chitin synthesis.</title>
        <authorList>
            <person name="Schwelm A."/>
            <person name="Fogelqvist J."/>
            <person name="Knaust A."/>
            <person name="Julke S."/>
            <person name="Lilja T."/>
            <person name="Dhandapani V."/>
            <person name="Bonilla-Rosso G."/>
            <person name="Karlsson M."/>
            <person name="Shevchenko A."/>
            <person name="Choi S.R."/>
            <person name="Kim H.G."/>
            <person name="Park J.Y."/>
            <person name="Lim Y.P."/>
            <person name="Ludwig-Muller J."/>
            <person name="Dixelius C."/>
        </authorList>
    </citation>
    <scope>NUCLEOTIDE SEQUENCE</scope>
    <source>
        <tissue evidence="4">Potato root galls</tissue>
    </source>
</reference>
<evidence type="ECO:0000256" key="3">
    <source>
        <dbReference type="SAM" id="SignalP"/>
    </source>
</evidence>
<dbReference type="AlphaFoldDB" id="A0A0H5R9C3"/>
<feature type="chain" id="PRO_5005223090" evidence="3">
    <location>
        <begin position="26"/>
        <end position="623"/>
    </location>
</feature>
<name>A0A0H5R9C3_9EUKA</name>
<dbReference type="InterPro" id="IPR006597">
    <property type="entry name" value="Sel1-like"/>
</dbReference>
<keyword evidence="2" id="KW-1133">Transmembrane helix</keyword>
<accession>A0A0H5R9C3</accession>